<dbReference type="KEGG" id="mpt:Mpe_A2830"/>
<proteinExistence type="predicted"/>
<dbReference type="AlphaFoldDB" id="A2SJP5"/>
<reference evidence="2 3" key="1">
    <citation type="journal article" date="2007" name="J. Bacteriol.">
        <title>Whole-genome analysis of the methyl tert-butyl ether-degrading beta-proteobacterium Methylibium petroleiphilum PM1.</title>
        <authorList>
            <person name="Kane S.R."/>
            <person name="Chakicherla A.Y."/>
            <person name="Chain P.S.G."/>
            <person name="Schmidt R."/>
            <person name="Shin M.W."/>
            <person name="Legler T.C."/>
            <person name="Scow K.M."/>
            <person name="Larimer F.W."/>
            <person name="Lucas S.M."/>
            <person name="Richardson P.M."/>
            <person name="Hristova K.R."/>
        </authorList>
    </citation>
    <scope>NUCLEOTIDE SEQUENCE [LARGE SCALE GENOMIC DNA]</scope>
    <source>
        <strain evidence="3">ATCC BAA-1232 / LMG 22953 / PM1</strain>
    </source>
</reference>
<dbReference type="Pfam" id="PF09836">
    <property type="entry name" value="DUF2063"/>
    <property type="match status" value="1"/>
</dbReference>
<name>A2SJP5_METPP</name>
<protein>
    <recommendedName>
        <fullName evidence="1">Putative DNA-binding domain-containing protein</fullName>
    </recommendedName>
</protein>
<gene>
    <name evidence="2" type="ordered locus">Mpe_A2830</name>
</gene>
<keyword evidence="3" id="KW-1185">Reference proteome</keyword>
<dbReference type="InterPro" id="IPR044922">
    <property type="entry name" value="DUF2063_N_sf"/>
</dbReference>
<evidence type="ECO:0000313" key="3">
    <source>
        <dbReference type="Proteomes" id="UP000000366"/>
    </source>
</evidence>
<dbReference type="EMBL" id="CP000555">
    <property type="protein sequence ID" value="ABM95784.1"/>
    <property type="molecule type" value="Genomic_DNA"/>
</dbReference>
<evidence type="ECO:0000259" key="1">
    <source>
        <dbReference type="Pfam" id="PF09836"/>
    </source>
</evidence>
<dbReference type="RefSeq" id="WP_011830413.1">
    <property type="nucleotide sequence ID" value="NC_008825.1"/>
</dbReference>
<dbReference type="Gene3D" id="1.10.150.690">
    <property type="entry name" value="DUF2063"/>
    <property type="match status" value="1"/>
</dbReference>
<dbReference type="InterPro" id="IPR018640">
    <property type="entry name" value="DUF2063"/>
</dbReference>
<evidence type="ECO:0000313" key="2">
    <source>
        <dbReference type="EMBL" id="ABM95784.1"/>
    </source>
</evidence>
<dbReference type="eggNOG" id="COG3219">
    <property type="taxonomic scope" value="Bacteria"/>
</dbReference>
<feature type="domain" description="Putative DNA-binding" evidence="1">
    <location>
        <begin position="9"/>
        <end position="101"/>
    </location>
</feature>
<dbReference type="Proteomes" id="UP000000366">
    <property type="component" value="Chromosome"/>
</dbReference>
<accession>A2SJP5</accession>
<organism evidence="2 3">
    <name type="scientific">Methylibium petroleiphilum (strain ATCC BAA-1232 / LMG 22953 / PM1)</name>
    <dbReference type="NCBI Taxonomy" id="420662"/>
    <lineage>
        <taxon>Bacteria</taxon>
        <taxon>Pseudomonadati</taxon>
        <taxon>Pseudomonadota</taxon>
        <taxon>Betaproteobacteria</taxon>
        <taxon>Burkholderiales</taxon>
        <taxon>Sphaerotilaceae</taxon>
        <taxon>Methylibium</taxon>
    </lineage>
</organism>
<dbReference type="HOGENOM" id="CLU_086594_1_0_4"/>
<sequence>MNAGVLIEQQRRLSRAVVEDAAAGATPADGLLRPRPGGSLLNIYRHAYRARLVAALRENHEGLPRVMGDEAFEALAQAYLSACPSRHPSIRWFGESLADFMQARPELAPHPSLADLARMEWALRMAFDAADALPIRAEALQTLDARAWPGLRFSLLPSARLVTLHWAVEPLWRALQTQAAQPADGEPELPEPEPHEHCLLAWRPGLETRWRSLESLETVLLRAVLDRQPFAALCARAAAEVGEADAATAVVAVLQGWLAEGLIAAVQV</sequence>
<dbReference type="STRING" id="420662.Mpe_A2830"/>